<dbReference type="AlphaFoldDB" id="A0A8J6E5H8"/>
<dbReference type="Proteomes" id="UP000717585">
    <property type="component" value="Unassembled WGS sequence"/>
</dbReference>
<comment type="caution">
    <text evidence="1">The sequence shown here is derived from an EMBL/GenBank/DDBJ whole genome shotgun (WGS) entry which is preliminary data.</text>
</comment>
<dbReference type="EMBL" id="JAHDYR010000008">
    <property type="protein sequence ID" value="KAG9395782.1"/>
    <property type="molecule type" value="Genomic_DNA"/>
</dbReference>
<protein>
    <submittedName>
        <fullName evidence="1">Uncharacterized protein</fullName>
    </submittedName>
</protein>
<keyword evidence="2" id="KW-1185">Reference proteome</keyword>
<proteinExistence type="predicted"/>
<accession>A0A8J6E5H8</accession>
<evidence type="ECO:0000313" key="2">
    <source>
        <dbReference type="Proteomes" id="UP000717585"/>
    </source>
</evidence>
<sequence>MRSMRPYMNRIDGEAEPTATKLLAMLRAIPLLKPNAQRLLDRARSILTDGPQLSMNVELTEGQELPTAMHTLLQGTLWAVMMASGANPDLLDQEKQQKASNASKQLWFLCKKTFFTHTVAEMDGRHSSHQTCSTRQYSGRVFIRSHSYRPKDCYYTQLRLPPVMEHFTYDGSTCIYVTPRGIYGTGSGTLLGMLSSVIRVPTRLTFQACPRVTEFEAGLPVWHKNELVTDVTIGRFDTFLLTPVGLVMVGRTVSQYIEDAVDSRVFNTVPCPQGFVPDQIISGGSFKIVTQTDPFRQLISGDNYDGRLGLGHCGSMSGLVDLPFRVYDIYHSSYQDNYFISDRQILFAGEVSGILEKSGLLPSHECGGKCITATPLCFPTAVIRFYVDFNRICWSSISETTCVDRHCGVFTLPFEAIEFSYRDSKPCFMDSSGGWVTVSLEEGAELRRLPDGEGPNDEFKRQVRRVSVDESASVESLPETSELERAFIRNRITFC</sequence>
<evidence type="ECO:0000313" key="1">
    <source>
        <dbReference type="EMBL" id="KAG9395782.1"/>
    </source>
</evidence>
<reference evidence="1" key="1">
    <citation type="submission" date="2021-05" db="EMBL/GenBank/DDBJ databases">
        <title>A free-living protist that lacks canonical eukaryotic 1 DNA replication and segregation systems.</title>
        <authorList>
            <person name="Salas-Leiva D.E."/>
            <person name="Tromer E.C."/>
            <person name="Curtis B.A."/>
            <person name="Jerlstrom-Hultqvist J."/>
            <person name="Kolisko M."/>
            <person name="Yi Z."/>
            <person name="Salas-Leiva J.S."/>
            <person name="Gallot-Lavallee L."/>
            <person name="Kops G.J.P.L."/>
            <person name="Archibald J.M."/>
            <person name="Simpson A.G.B."/>
            <person name="Roger A.J."/>
        </authorList>
    </citation>
    <scope>NUCLEOTIDE SEQUENCE</scope>
    <source>
        <strain evidence="1">BICM</strain>
    </source>
</reference>
<name>A0A8J6E5H8_9EUKA</name>
<organism evidence="1 2">
    <name type="scientific">Carpediemonas membranifera</name>
    <dbReference type="NCBI Taxonomy" id="201153"/>
    <lineage>
        <taxon>Eukaryota</taxon>
        <taxon>Metamonada</taxon>
        <taxon>Carpediemonas-like organisms</taxon>
        <taxon>Carpediemonas</taxon>
    </lineage>
</organism>
<gene>
    <name evidence="1" type="ORF">J8273_2694</name>
</gene>